<protein>
    <submittedName>
        <fullName evidence="1">Uncharacterized protein</fullName>
    </submittedName>
</protein>
<dbReference type="GO" id="GO:0000145">
    <property type="term" value="C:exocyst"/>
    <property type="evidence" value="ECO:0007669"/>
    <property type="project" value="InterPro"/>
</dbReference>
<dbReference type="InterPro" id="IPR010326">
    <property type="entry name" value="EXOC3/Sec6"/>
</dbReference>
<proteinExistence type="predicted"/>
<evidence type="ECO:0000313" key="1">
    <source>
        <dbReference type="EMBL" id="CEK82546.1"/>
    </source>
</evidence>
<dbReference type="AlphaFoldDB" id="A0A0B7ARC9"/>
<feature type="non-terminal residue" evidence="1">
    <location>
        <position position="1"/>
    </location>
</feature>
<gene>
    <name evidence="1" type="primary">ORF132191</name>
</gene>
<dbReference type="PANTHER" id="PTHR21292:SF1">
    <property type="entry name" value="EXOCYST COMPLEX COMPONENT 3"/>
    <property type="match status" value="1"/>
</dbReference>
<dbReference type="GO" id="GO:0051601">
    <property type="term" value="P:exocyst localization"/>
    <property type="evidence" value="ECO:0007669"/>
    <property type="project" value="TreeGrafter"/>
</dbReference>
<accession>A0A0B7ARC9</accession>
<dbReference type="GO" id="GO:0000149">
    <property type="term" value="F:SNARE binding"/>
    <property type="evidence" value="ECO:0007669"/>
    <property type="project" value="TreeGrafter"/>
</dbReference>
<reference evidence="1" key="1">
    <citation type="submission" date="2014-12" db="EMBL/GenBank/DDBJ databases">
        <title>Insight into the proteome of Arion vulgaris.</title>
        <authorList>
            <person name="Aradska J."/>
            <person name="Bulat T."/>
            <person name="Smidak R."/>
            <person name="Sarate P."/>
            <person name="Gangsoo J."/>
            <person name="Sialana F."/>
            <person name="Bilban M."/>
            <person name="Lubec G."/>
        </authorList>
    </citation>
    <scope>NUCLEOTIDE SEQUENCE</scope>
    <source>
        <tissue evidence="1">Skin</tissue>
    </source>
</reference>
<name>A0A0B7ARC9_9EUPU</name>
<sequence length="277" mass="31198">EVGVEQTINIRHANNKSPATVLKVASQFSALKLNIISIIMSGSFDADEEDEHSQGPAPAPLDLGRMEVEARQAATKHVASLLQRPDQLDKVDQYKRRVARKKASVEAMLKTAVQSQLDGVRTGLNQLQSALQDVYQIKQSLDEIEENYRIIQPLHVKLKILNDENNLFCQLSAAQENLKHIFTVPESVAKTRELIMEGKLLQAHKHLTDLEVSRDDLLLALHRQPNDSPTDKITLTNYFSEVGTLSIDMGKQLWVIIQRTLLSVRREPTMICTAEDY</sequence>
<organism evidence="1">
    <name type="scientific">Arion vulgaris</name>
    <dbReference type="NCBI Taxonomy" id="1028688"/>
    <lineage>
        <taxon>Eukaryota</taxon>
        <taxon>Metazoa</taxon>
        <taxon>Spiralia</taxon>
        <taxon>Lophotrochozoa</taxon>
        <taxon>Mollusca</taxon>
        <taxon>Gastropoda</taxon>
        <taxon>Heterobranchia</taxon>
        <taxon>Euthyneura</taxon>
        <taxon>Panpulmonata</taxon>
        <taxon>Eupulmonata</taxon>
        <taxon>Stylommatophora</taxon>
        <taxon>Helicina</taxon>
        <taxon>Arionoidea</taxon>
        <taxon>Arionidae</taxon>
        <taxon>Arion</taxon>
    </lineage>
</organism>
<dbReference type="EMBL" id="HACG01035681">
    <property type="protein sequence ID" value="CEK82546.1"/>
    <property type="molecule type" value="Transcribed_RNA"/>
</dbReference>
<dbReference type="PANTHER" id="PTHR21292">
    <property type="entry name" value="EXOCYST COMPLEX COMPONENT SEC6-RELATED"/>
    <property type="match status" value="1"/>
</dbReference>
<dbReference type="GO" id="GO:0006887">
    <property type="term" value="P:exocytosis"/>
    <property type="evidence" value="ECO:0007669"/>
    <property type="project" value="InterPro"/>
</dbReference>